<accession>A0ABY6D0Y7</accession>
<dbReference type="PANTHER" id="PTHR33515">
    <property type="entry name" value="RIBOSOME-BINDING FACTOR A, CHLOROPLASTIC-RELATED"/>
    <property type="match status" value="1"/>
</dbReference>
<comment type="subunit">
    <text evidence="2">Monomer. Binds 30S ribosomal subunits, but not 50S ribosomal subunits or 70S ribosomes.</text>
</comment>
<dbReference type="Gene3D" id="3.30.300.20">
    <property type="match status" value="1"/>
</dbReference>
<dbReference type="PANTHER" id="PTHR33515:SF1">
    <property type="entry name" value="RIBOSOME-BINDING FACTOR A, CHLOROPLASTIC-RELATED"/>
    <property type="match status" value="1"/>
</dbReference>
<evidence type="ECO:0000256" key="2">
    <source>
        <dbReference type="HAMAP-Rule" id="MF_00003"/>
    </source>
</evidence>
<evidence type="ECO:0000313" key="3">
    <source>
        <dbReference type="EMBL" id="UXP34140.1"/>
    </source>
</evidence>
<dbReference type="InterPro" id="IPR015946">
    <property type="entry name" value="KH_dom-like_a/b"/>
</dbReference>
<comment type="similarity">
    <text evidence="2">Belongs to the RbfA family.</text>
</comment>
<organism evidence="3 4">
    <name type="scientific">Reichenbachiella agarivorans</name>
    <dbReference type="NCBI Taxonomy" id="2979464"/>
    <lineage>
        <taxon>Bacteria</taxon>
        <taxon>Pseudomonadati</taxon>
        <taxon>Bacteroidota</taxon>
        <taxon>Cytophagia</taxon>
        <taxon>Cytophagales</taxon>
        <taxon>Reichenbachiellaceae</taxon>
        <taxon>Reichenbachiella</taxon>
    </lineage>
</organism>
<comment type="subcellular location">
    <subcellularLocation>
        <location evidence="2">Cytoplasm</location>
    </subcellularLocation>
</comment>
<protein>
    <recommendedName>
        <fullName evidence="2">Ribosome-binding factor A</fullName>
    </recommendedName>
</protein>
<evidence type="ECO:0000313" key="4">
    <source>
        <dbReference type="Proteomes" id="UP001065174"/>
    </source>
</evidence>
<reference evidence="3" key="1">
    <citation type="submission" date="2022-09" db="EMBL/GenBank/DDBJ databases">
        <title>Comparative genomics and taxonomic characterization of three novel marine species of genus Reichenbachiella exhibiting antioxidant and polysaccharide degradation activities.</title>
        <authorList>
            <person name="Muhammad N."/>
            <person name="Lee Y.-J."/>
            <person name="Ko J."/>
            <person name="Kim S.-G."/>
        </authorList>
    </citation>
    <scope>NUCLEOTIDE SEQUENCE</scope>
    <source>
        <strain evidence="3">BKB1-1</strain>
    </source>
</reference>
<name>A0ABY6D0Y7_9BACT</name>
<comment type="function">
    <text evidence="2">One of several proteins that assist in the late maturation steps of the functional core of the 30S ribosomal subunit. Associates with free 30S ribosomal subunits (but not with 30S subunits that are part of 70S ribosomes or polysomes). Required for efficient processing of 16S rRNA. May interact with the 5'-terminal helix region of 16S rRNA.</text>
</comment>
<dbReference type="HAMAP" id="MF_00003">
    <property type="entry name" value="RbfA"/>
    <property type="match status" value="1"/>
</dbReference>
<dbReference type="Pfam" id="PF02033">
    <property type="entry name" value="RBFA"/>
    <property type="match status" value="1"/>
</dbReference>
<dbReference type="SUPFAM" id="SSF89919">
    <property type="entry name" value="Ribosome-binding factor A, RbfA"/>
    <property type="match status" value="1"/>
</dbReference>
<dbReference type="Proteomes" id="UP001065174">
    <property type="component" value="Chromosome"/>
</dbReference>
<dbReference type="EMBL" id="CP106679">
    <property type="protein sequence ID" value="UXP34140.1"/>
    <property type="molecule type" value="Genomic_DNA"/>
</dbReference>
<sequence length="125" mass="14519">MSSTRQLKYAGLIQKDLSDIFQRDARHWFGKAFITITEVQVSPDLSFAKVYIGLMMVENQQQFMELMAEKKPEIRKALGLRIGKQVRIVPELHFVLDETQEQAQHIESILSKLNIPKEDKEDSEE</sequence>
<dbReference type="RefSeq" id="WP_262311566.1">
    <property type="nucleotide sequence ID" value="NZ_CP106679.1"/>
</dbReference>
<gene>
    <name evidence="2 3" type="primary">rbfA</name>
    <name evidence="3" type="ORF">N6H18_09305</name>
</gene>
<keyword evidence="2" id="KW-0963">Cytoplasm</keyword>
<dbReference type="NCBIfam" id="TIGR00082">
    <property type="entry name" value="rbfA"/>
    <property type="match status" value="1"/>
</dbReference>
<keyword evidence="4" id="KW-1185">Reference proteome</keyword>
<dbReference type="InterPro" id="IPR023799">
    <property type="entry name" value="RbfA_dom_sf"/>
</dbReference>
<proteinExistence type="inferred from homology"/>
<evidence type="ECO:0000256" key="1">
    <source>
        <dbReference type="ARBA" id="ARBA00022517"/>
    </source>
</evidence>
<dbReference type="InterPro" id="IPR000238">
    <property type="entry name" value="RbfA"/>
</dbReference>
<keyword evidence="1 2" id="KW-0690">Ribosome biogenesis</keyword>